<name>A0A165CNN6_9BASI</name>
<dbReference type="Proteomes" id="UP000076842">
    <property type="component" value="Unassembled WGS sequence"/>
</dbReference>
<accession>A0A165CNN6</accession>
<feature type="compositionally biased region" description="Pro residues" evidence="1">
    <location>
        <begin position="70"/>
        <end position="79"/>
    </location>
</feature>
<evidence type="ECO:0000313" key="3">
    <source>
        <dbReference type="EMBL" id="KZT51109.1"/>
    </source>
</evidence>
<gene>
    <name evidence="3" type="ORF">CALCODRAFT_152143</name>
</gene>
<feature type="compositionally biased region" description="Low complexity" evidence="1">
    <location>
        <begin position="59"/>
        <end position="69"/>
    </location>
</feature>
<keyword evidence="4" id="KW-1185">Reference proteome</keyword>
<feature type="compositionally biased region" description="Low complexity" evidence="1">
    <location>
        <begin position="31"/>
        <end position="50"/>
    </location>
</feature>
<feature type="domain" description="DUF7330" evidence="2">
    <location>
        <begin position="124"/>
        <end position="297"/>
    </location>
</feature>
<dbReference type="Pfam" id="PF24016">
    <property type="entry name" value="DUF7330"/>
    <property type="match status" value="1"/>
</dbReference>
<evidence type="ECO:0000259" key="2">
    <source>
        <dbReference type="Pfam" id="PF24016"/>
    </source>
</evidence>
<dbReference type="EMBL" id="KV424125">
    <property type="protein sequence ID" value="KZT51109.1"/>
    <property type="molecule type" value="Genomic_DNA"/>
</dbReference>
<dbReference type="STRING" id="1353952.A0A165CNN6"/>
<evidence type="ECO:0000313" key="4">
    <source>
        <dbReference type="Proteomes" id="UP000076842"/>
    </source>
</evidence>
<dbReference type="InterPro" id="IPR055754">
    <property type="entry name" value="DUF7330"/>
</dbReference>
<dbReference type="AlphaFoldDB" id="A0A165CNN6"/>
<sequence>MIVTDKDKDRRRPLPTPPTSATPTVHSGEGTASTDSDPATTSSEPPSSDWPAPPPYSPSDPASSSSVPIPSGPSSPDPLAPRAAHDAAVDLLDGDPSEYSAGPSVPPPATTVLEDEIPPLPRQNHLRIHREGQPISETLVLDPSLPAPPGTAQKNLELSTKSGPVLARVYITEVRDLKRRVELSASSDTGPVKLEIASSPRTCRLAITASSSTGPCAVYLPLHFTGPLTVHTKYGFVSLSPSLQARCRTFEESSDVRSYWVGEWTGGEEWEAFQQGEWAGDQCEVTTNTGPVRLGYWEGISTVERVVGGIFRKLFG</sequence>
<organism evidence="3 4">
    <name type="scientific">Calocera cornea HHB12733</name>
    <dbReference type="NCBI Taxonomy" id="1353952"/>
    <lineage>
        <taxon>Eukaryota</taxon>
        <taxon>Fungi</taxon>
        <taxon>Dikarya</taxon>
        <taxon>Basidiomycota</taxon>
        <taxon>Agaricomycotina</taxon>
        <taxon>Dacrymycetes</taxon>
        <taxon>Dacrymycetales</taxon>
        <taxon>Dacrymycetaceae</taxon>
        <taxon>Calocera</taxon>
    </lineage>
</organism>
<feature type="compositionally biased region" description="Basic and acidic residues" evidence="1">
    <location>
        <begin position="1"/>
        <end position="12"/>
    </location>
</feature>
<dbReference type="InParanoid" id="A0A165CNN6"/>
<protein>
    <recommendedName>
        <fullName evidence="2">DUF7330 domain-containing protein</fullName>
    </recommendedName>
</protein>
<dbReference type="OrthoDB" id="5289249at2759"/>
<proteinExistence type="predicted"/>
<evidence type="ECO:0000256" key="1">
    <source>
        <dbReference type="SAM" id="MobiDB-lite"/>
    </source>
</evidence>
<feature type="region of interest" description="Disordered" evidence="1">
    <location>
        <begin position="1"/>
        <end position="85"/>
    </location>
</feature>
<reference evidence="3 4" key="1">
    <citation type="journal article" date="2016" name="Mol. Biol. Evol.">
        <title>Comparative Genomics of Early-Diverging Mushroom-Forming Fungi Provides Insights into the Origins of Lignocellulose Decay Capabilities.</title>
        <authorList>
            <person name="Nagy L.G."/>
            <person name="Riley R."/>
            <person name="Tritt A."/>
            <person name="Adam C."/>
            <person name="Daum C."/>
            <person name="Floudas D."/>
            <person name="Sun H."/>
            <person name="Yadav J.S."/>
            <person name="Pangilinan J."/>
            <person name="Larsson K.H."/>
            <person name="Matsuura K."/>
            <person name="Barry K."/>
            <person name="Labutti K."/>
            <person name="Kuo R."/>
            <person name="Ohm R.A."/>
            <person name="Bhattacharya S.S."/>
            <person name="Shirouzu T."/>
            <person name="Yoshinaga Y."/>
            <person name="Martin F.M."/>
            <person name="Grigoriev I.V."/>
            <person name="Hibbett D.S."/>
        </authorList>
    </citation>
    <scope>NUCLEOTIDE SEQUENCE [LARGE SCALE GENOMIC DNA]</scope>
    <source>
        <strain evidence="3 4">HHB12733</strain>
    </source>
</reference>